<evidence type="ECO:0000256" key="4">
    <source>
        <dbReference type="ARBA" id="ARBA00022723"/>
    </source>
</evidence>
<evidence type="ECO:0000256" key="6">
    <source>
        <dbReference type="ARBA" id="ARBA00023004"/>
    </source>
</evidence>
<evidence type="ECO:0000259" key="8">
    <source>
        <dbReference type="PROSITE" id="PS51405"/>
    </source>
</evidence>
<dbReference type="PROSITE" id="PS51405">
    <property type="entry name" value="HEME_HALOPEROXIDASE"/>
    <property type="match status" value="1"/>
</dbReference>
<evidence type="ECO:0000256" key="7">
    <source>
        <dbReference type="ARBA" id="ARBA00025795"/>
    </source>
</evidence>
<evidence type="ECO:0000256" key="1">
    <source>
        <dbReference type="ARBA" id="ARBA00001970"/>
    </source>
</evidence>
<dbReference type="OrthoDB" id="2542103at2759"/>
<dbReference type="InterPro" id="IPR000028">
    <property type="entry name" value="Chloroperoxidase"/>
</dbReference>
<keyword evidence="2" id="KW-0575">Peroxidase</keyword>
<proteinExistence type="inferred from homology"/>
<keyword evidence="3" id="KW-0349">Heme</keyword>
<dbReference type="GO" id="GO:0004601">
    <property type="term" value="F:peroxidase activity"/>
    <property type="evidence" value="ECO:0007669"/>
    <property type="project" value="UniProtKB-KW"/>
</dbReference>
<dbReference type="Proteomes" id="UP000054279">
    <property type="component" value="Unassembled WGS sequence"/>
</dbReference>
<sequence>MTSGPDDLRGPCPALKTLANHGYLPRNGVGRLDQVVTAVMEMTLPSSWSTQAFLMSGYPLTNLTVSIGIKTSFTGQDPPKLAVVGGLSQHGTFEGTVIRLSRVDASFGDAAAFNQSRLNDLLSFATKYGANGTYDINATAELRNERLQDSIMTNP</sequence>
<dbReference type="Gene3D" id="1.10.489.10">
    <property type="entry name" value="Chloroperoxidase-like"/>
    <property type="match status" value="1"/>
</dbReference>
<dbReference type="SUPFAM" id="SSF47571">
    <property type="entry name" value="Cloroperoxidase"/>
    <property type="match status" value="1"/>
</dbReference>
<organism evidence="9 10">
    <name type="scientific">Sphaerobolus stellatus (strain SS14)</name>
    <dbReference type="NCBI Taxonomy" id="990650"/>
    <lineage>
        <taxon>Eukaryota</taxon>
        <taxon>Fungi</taxon>
        <taxon>Dikarya</taxon>
        <taxon>Basidiomycota</taxon>
        <taxon>Agaricomycotina</taxon>
        <taxon>Agaricomycetes</taxon>
        <taxon>Phallomycetidae</taxon>
        <taxon>Geastrales</taxon>
        <taxon>Sphaerobolaceae</taxon>
        <taxon>Sphaerobolus</taxon>
    </lineage>
</organism>
<dbReference type="InterPro" id="IPR036851">
    <property type="entry name" value="Chloroperoxidase-like_sf"/>
</dbReference>
<gene>
    <name evidence="9" type="ORF">M422DRAFT_259348</name>
</gene>
<dbReference type="AlphaFoldDB" id="A0A0C9USZ5"/>
<reference evidence="9 10" key="1">
    <citation type="submission" date="2014-06" db="EMBL/GenBank/DDBJ databases">
        <title>Evolutionary Origins and Diversification of the Mycorrhizal Mutualists.</title>
        <authorList>
            <consortium name="DOE Joint Genome Institute"/>
            <consortium name="Mycorrhizal Genomics Consortium"/>
            <person name="Kohler A."/>
            <person name="Kuo A."/>
            <person name="Nagy L.G."/>
            <person name="Floudas D."/>
            <person name="Copeland A."/>
            <person name="Barry K.W."/>
            <person name="Cichocki N."/>
            <person name="Veneault-Fourrey C."/>
            <person name="LaButti K."/>
            <person name="Lindquist E.A."/>
            <person name="Lipzen A."/>
            <person name="Lundell T."/>
            <person name="Morin E."/>
            <person name="Murat C."/>
            <person name="Riley R."/>
            <person name="Ohm R."/>
            <person name="Sun H."/>
            <person name="Tunlid A."/>
            <person name="Henrissat B."/>
            <person name="Grigoriev I.V."/>
            <person name="Hibbett D.S."/>
            <person name="Martin F."/>
        </authorList>
    </citation>
    <scope>NUCLEOTIDE SEQUENCE [LARGE SCALE GENOMIC DNA]</scope>
    <source>
        <strain evidence="9 10">SS14</strain>
    </source>
</reference>
<evidence type="ECO:0000313" key="9">
    <source>
        <dbReference type="EMBL" id="KIJ37964.1"/>
    </source>
</evidence>
<evidence type="ECO:0000313" key="10">
    <source>
        <dbReference type="Proteomes" id="UP000054279"/>
    </source>
</evidence>
<keyword evidence="4" id="KW-0479">Metal-binding</keyword>
<evidence type="ECO:0000256" key="3">
    <source>
        <dbReference type="ARBA" id="ARBA00022617"/>
    </source>
</evidence>
<keyword evidence="6" id="KW-0408">Iron</keyword>
<evidence type="ECO:0000256" key="5">
    <source>
        <dbReference type="ARBA" id="ARBA00023002"/>
    </source>
</evidence>
<evidence type="ECO:0000256" key="2">
    <source>
        <dbReference type="ARBA" id="ARBA00022559"/>
    </source>
</evidence>
<dbReference type="PANTHER" id="PTHR33577">
    <property type="entry name" value="STERIGMATOCYSTIN BIOSYNTHESIS PEROXIDASE STCC-RELATED"/>
    <property type="match status" value="1"/>
</dbReference>
<dbReference type="EMBL" id="KN837164">
    <property type="protein sequence ID" value="KIJ37964.1"/>
    <property type="molecule type" value="Genomic_DNA"/>
</dbReference>
<dbReference type="GO" id="GO:0046872">
    <property type="term" value="F:metal ion binding"/>
    <property type="evidence" value="ECO:0007669"/>
    <property type="project" value="UniProtKB-KW"/>
</dbReference>
<feature type="domain" description="Heme haloperoxidase family profile" evidence="8">
    <location>
        <begin position="1"/>
        <end position="155"/>
    </location>
</feature>
<comment type="cofactor">
    <cofactor evidence="1">
        <name>heme b</name>
        <dbReference type="ChEBI" id="CHEBI:60344"/>
    </cofactor>
</comment>
<accession>A0A0C9USZ5</accession>
<keyword evidence="10" id="KW-1185">Reference proteome</keyword>
<comment type="similarity">
    <text evidence="7">Belongs to the chloroperoxidase family.</text>
</comment>
<name>A0A0C9USZ5_SPHS4</name>
<keyword evidence="5" id="KW-0560">Oxidoreductase</keyword>
<dbReference type="Pfam" id="PF01328">
    <property type="entry name" value="Peroxidase_2"/>
    <property type="match status" value="1"/>
</dbReference>
<dbReference type="PANTHER" id="PTHR33577:SF9">
    <property type="entry name" value="PEROXIDASE STCC"/>
    <property type="match status" value="1"/>
</dbReference>
<protein>
    <recommendedName>
        <fullName evidence="8">Heme haloperoxidase family profile domain-containing protein</fullName>
    </recommendedName>
</protein>
<dbReference type="HOGENOM" id="CLU_029871_1_0_1"/>